<dbReference type="Proteomes" id="UP000240830">
    <property type="component" value="Unassembled WGS sequence"/>
</dbReference>
<protein>
    <submittedName>
        <fullName evidence="3">Uncharacterized protein</fullName>
    </submittedName>
</protein>
<accession>A0A2H9TMM3</accession>
<evidence type="ECO:0000313" key="3">
    <source>
        <dbReference type="EMBL" id="PJF18972.1"/>
    </source>
</evidence>
<comment type="caution">
    <text evidence="3">The sequence shown here is derived from an EMBL/GenBank/DDBJ whole genome shotgun (WGS) entry which is preliminary data.</text>
</comment>
<feature type="region of interest" description="Disordered" evidence="2">
    <location>
        <begin position="61"/>
        <end position="105"/>
    </location>
</feature>
<evidence type="ECO:0000256" key="2">
    <source>
        <dbReference type="SAM" id="MobiDB-lite"/>
    </source>
</evidence>
<dbReference type="AlphaFoldDB" id="A0A2H9TMM3"/>
<reference evidence="3 4" key="1">
    <citation type="submission" date="2016-10" db="EMBL/GenBank/DDBJ databases">
        <title>The genome of Paramicrosporidium saccamoebae is the missing link in understanding Cryptomycota and Microsporidia evolution.</title>
        <authorList>
            <person name="Quandt C.A."/>
            <person name="Beaudet D."/>
            <person name="Corsaro D."/>
            <person name="Michel R."/>
            <person name="Corradi N."/>
            <person name="James T."/>
        </authorList>
    </citation>
    <scope>NUCLEOTIDE SEQUENCE [LARGE SCALE GENOMIC DNA]</scope>
    <source>
        <strain evidence="3 4">KSL3</strain>
    </source>
</reference>
<keyword evidence="1" id="KW-0175">Coiled coil</keyword>
<gene>
    <name evidence="3" type="ORF">PSACC_01212</name>
</gene>
<organism evidence="3 4">
    <name type="scientific">Paramicrosporidium saccamoebae</name>
    <dbReference type="NCBI Taxonomy" id="1246581"/>
    <lineage>
        <taxon>Eukaryota</taxon>
        <taxon>Fungi</taxon>
        <taxon>Fungi incertae sedis</taxon>
        <taxon>Cryptomycota</taxon>
        <taxon>Cryptomycota incertae sedis</taxon>
        <taxon>Paramicrosporidium</taxon>
    </lineage>
</organism>
<evidence type="ECO:0000256" key="1">
    <source>
        <dbReference type="SAM" id="Coils"/>
    </source>
</evidence>
<proteinExistence type="predicted"/>
<keyword evidence="4" id="KW-1185">Reference proteome</keyword>
<sequence>MEHYAVGYDSFAGPSLTIQPEELDRLDASHIEPDSPQVSIDAARYRNLENSINGTLKGYSEWSTKRSAPPKEYSEWPAKHGGYSNDYGGQPFTPPSSQPFSAEKPPSFIRTTPNAPGMGTDEMQRVLEQRVDMVRKEEGERVRRLDGEYRQQLSKLQKDLDEMLYQHQQVIKLKNEVENGLQMELDAAKKDLRRERDQRETEREKLQRTIRDLKDRIRDLERRPSGRVRTVSFADSDDRCDYQRKLVELQRENDAKISSLVRHFEKEKSAAIEILKTKIKAEISLLIPRIKEQCQRAYVGKVQDLRDSLSSQYQSQYDETLRRLKEEHALERRLWQRQTRDQLEYCKSEIVQKLRAKYELRILDVQNECERRILDRMRRYDSDESFSREWLARERRRVQSSIRRYIAARVEPQWNESLTEYNDAQVYWSANGLWLLVIRGPVWRMHTLRDGHWKLQSGTAESEVQAIRNDGSIVQSDDADWNVQYNHLHDTILKWRNWEYCIIQRKDQCTVKNDLRAVEPEVQQHSRDISGMLLDDQRNCWIQDEKGLVNQDIFVQLEPTWRVLEVRNMESLLWLLVERDGGVATHVYRNAECVYTKFVSLECFGVCKDAIFGFRVGKIVKLSIADLQEEAIFPLSKDAAVIKISAPYSRPMFISLQYSDGSLEIITNL</sequence>
<name>A0A2H9TMM3_9FUNG</name>
<dbReference type="EMBL" id="MTSL01000093">
    <property type="protein sequence ID" value="PJF18972.1"/>
    <property type="molecule type" value="Genomic_DNA"/>
</dbReference>
<feature type="coiled-coil region" evidence="1">
    <location>
        <begin position="178"/>
        <end position="223"/>
    </location>
</feature>
<evidence type="ECO:0000313" key="4">
    <source>
        <dbReference type="Proteomes" id="UP000240830"/>
    </source>
</evidence>